<organism evidence="2 3">
    <name type="scientific">Catenulispora subtropica</name>
    <dbReference type="NCBI Taxonomy" id="450798"/>
    <lineage>
        <taxon>Bacteria</taxon>
        <taxon>Bacillati</taxon>
        <taxon>Actinomycetota</taxon>
        <taxon>Actinomycetes</taxon>
        <taxon>Catenulisporales</taxon>
        <taxon>Catenulisporaceae</taxon>
        <taxon>Catenulispora</taxon>
    </lineage>
</organism>
<accession>A0ABN2R016</accession>
<protein>
    <recommendedName>
        <fullName evidence="1">VWFA domain-containing protein</fullName>
    </recommendedName>
</protein>
<dbReference type="RefSeq" id="WP_344656412.1">
    <property type="nucleotide sequence ID" value="NZ_BAAAQM010000007.1"/>
</dbReference>
<dbReference type="EMBL" id="BAAAQM010000007">
    <property type="protein sequence ID" value="GAA1961241.1"/>
    <property type="molecule type" value="Genomic_DNA"/>
</dbReference>
<dbReference type="InterPro" id="IPR036465">
    <property type="entry name" value="vWFA_dom_sf"/>
</dbReference>
<comment type="caution">
    <text evidence="2">The sequence shown here is derived from an EMBL/GenBank/DDBJ whole genome shotgun (WGS) entry which is preliminary data.</text>
</comment>
<evidence type="ECO:0000313" key="3">
    <source>
        <dbReference type="Proteomes" id="UP001499854"/>
    </source>
</evidence>
<evidence type="ECO:0000259" key="1">
    <source>
        <dbReference type="PROSITE" id="PS50234"/>
    </source>
</evidence>
<keyword evidence="3" id="KW-1185">Reference proteome</keyword>
<proteinExistence type="predicted"/>
<dbReference type="PROSITE" id="PS50234">
    <property type="entry name" value="VWFA"/>
    <property type="match status" value="1"/>
</dbReference>
<dbReference type="SUPFAM" id="SSF53300">
    <property type="entry name" value="vWA-like"/>
    <property type="match status" value="1"/>
</dbReference>
<feature type="domain" description="VWFA" evidence="1">
    <location>
        <begin position="18"/>
        <end position="184"/>
    </location>
</feature>
<sequence>MTADPSVFARHGYQERIPLVLVLDTSASMGRPAGRPRIDQLGAALAELLAGLHRNPAHAARVDVAMVRFSSRVEDLDGGFRPVGEVRVPPLAAGGHSVMLPAIRHALELGAAYRSGQLHRHVPCRPPVVCLITDGAPTDEDGAPQDHRGCAAAATALRAAAARGSRFVAVGVGGADMGLLATLAPAAHYEVDDFDIGRVVEIITASVETSGAGGDPDADYERIRRLQEIRRLEQGM</sequence>
<reference evidence="2 3" key="1">
    <citation type="journal article" date="2019" name="Int. J. Syst. Evol. Microbiol.">
        <title>The Global Catalogue of Microorganisms (GCM) 10K type strain sequencing project: providing services to taxonomists for standard genome sequencing and annotation.</title>
        <authorList>
            <consortium name="The Broad Institute Genomics Platform"/>
            <consortium name="The Broad Institute Genome Sequencing Center for Infectious Disease"/>
            <person name="Wu L."/>
            <person name="Ma J."/>
        </authorList>
    </citation>
    <scope>NUCLEOTIDE SEQUENCE [LARGE SCALE GENOMIC DNA]</scope>
    <source>
        <strain evidence="2 3">JCM 16013</strain>
    </source>
</reference>
<dbReference type="InterPro" id="IPR002035">
    <property type="entry name" value="VWF_A"/>
</dbReference>
<name>A0ABN2R016_9ACTN</name>
<gene>
    <name evidence="2" type="ORF">GCM10009838_17230</name>
</gene>
<evidence type="ECO:0000313" key="2">
    <source>
        <dbReference type="EMBL" id="GAA1961241.1"/>
    </source>
</evidence>
<dbReference type="Proteomes" id="UP001499854">
    <property type="component" value="Unassembled WGS sequence"/>
</dbReference>
<dbReference type="Gene3D" id="3.40.50.410">
    <property type="entry name" value="von Willebrand factor, type A domain"/>
    <property type="match status" value="1"/>
</dbReference>
<dbReference type="SMART" id="SM00327">
    <property type="entry name" value="VWA"/>
    <property type="match status" value="1"/>
</dbReference>